<dbReference type="EMBL" id="JAFEJS010000001">
    <property type="protein sequence ID" value="MBT1171893.1"/>
    <property type="molecule type" value="Genomic_DNA"/>
</dbReference>
<reference evidence="2 3" key="1">
    <citation type="journal article" date="2021" name="Environ. Microbiol.">
        <title>Genetic insights into the dark matter of the mammalian gut microbiota through targeted genome reconstruction.</title>
        <authorList>
            <person name="Lugli G.A."/>
            <person name="Alessandri G."/>
            <person name="Milani C."/>
            <person name="Viappiani A."/>
            <person name="Fontana F."/>
            <person name="Tarracchini C."/>
            <person name="Mancabelli L."/>
            <person name="Argentini C."/>
            <person name="Ruiz L."/>
            <person name="Margolles A."/>
            <person name="van Sinderen D."/>
            <person name="Turroni F."/>
            <person name="Ventura M."/>
        </authorList>
    </citation>
    <scope>NUCLEOTIDE SEQUENCE [LARGE SCALE GENOMIC DNA]</scope>
    <source>
        <strain evidence="2 3">MA2</strain>
    </source>
</reference>
<accession>A0ABS5ULV8</accession>
<evidence type="ECO:0000256" key="1">
    <source>
        <dbReference type="SAM" id="Phobius"/>
    </source>
</evidence>
<keyword evidence="3" id="KW-1185">Reference proteome</keyword>
<organism evidence="2 3">
    <name type="scientific">Bifidobacterium santillanense</name>
    <dbReference type="NCBI Taxonomy" id="2809028"/>
    <lineage>
        <taxon>Bacteria</taxon>
        <taxon>Bacillati</taxon>
        <taxon>Actinomycetota</taxon>
        <taxon>Actinomycetes</taxon>
        <taxon>Bifidobacteriales</taxon>
        <taxon>Bifidobacteriaceae</taxon>
        <taxon>Bifidobacterium</taxon>
    </lineage>
</organism>
<protein>
    <submittedName>
        <fullName evidence="2">Uncharacterized protein</fullName>
    </submittedName>
</protein>
<name>A0ABS5ULV8_9BIFI</name>
<evidence type="ECO:0000313" key="2">
    <source>
        <dbReference type="EMBL" id="MBT1171893.1"/>
    </source>
</evidence>
<dbReference type="Pfam" id="PF05857">
    <property type="entry name" value="TraX"/>
    <property type="match status" value="1"/>
</dbReference>
<dbReference type="RefSeq" id="WP_214357177.1">
    <property type="nucleotide sequence ID" value="NZ_JAFEJS010000001.1"/>
</dbReference>
<feature type="transmembrane region" description="Helical" evidence="1">
    <location>
        <begin position="20"/>
        <end position="46"/>
    </location>
</feature>
<keyword evidence="1" id="KW-0812">Transmembrane</keyword>
<sequence length="164" mass="18285">MIFAAYFIDALPYDANFTLYVLLAASGTVLGLEGGWLDVAIGVVLWAVHDNRLLTSLAFGGMSLIYLVSALPVASRLTAVVMGDGPINHVANFMLKNAGISQFALGQSPFTVNYQWMMVFALPFMLLYNHKRGPHVKWFFYVFYPAHIVVLYLIGMVMSNYMLF</sequence>
<feature type="transmembrane region" description="Helical" evidence="1">
    <location>
        <begin position="53"/>
        <end position="74"/>
    </location>
</feature>
<gene>
    <name evidence="2" type="ORF">JS528_00660</name>
</gene>
<dbReference type="InterPro" id="IPR008875">
    <property type="entry name" value="TraX"/>
</dbReference>
<feature type="transmembrane region" description="Helical" evidence="1">
    <location>
        <begin position="112"/>
        <end position="129"/>
    </location>
</feature>
<keyword evidence="1" id="KW-1133">Transmembrane helix</keyword>
<feature type="transmembrane region" description="Helical" evidence="1">
    <location>
        <begin position="141"/>
        <end position="163"/>
    </location>
</feature>
<proteinExistence type="predicted"/>
<keyword evidence="1" id="KW-0472">Membrane</keyword>
<dbReference type="Proteomes" id="UP000773064">
    <property type="component" value="Unassembled WGS sequence"/>
</dbReference>
<comment type="caution">
    <text evidence="2">The sequence shown here is derived from an EMBL/GenBank/DDBJ whole genome shotgun (WGS) entry which is preliminary data.</text>
</comment>
<evidence type="ECO:0000313" key="3">
    <source>
        <dbReference type="Proteomes" id="UP000773064"/>
    </source>
</evidence>